<dbReference type="STRING" id="631362.Thi970DRAFT_00510"/>
<name>H8YWP6_9GAMM</name>
<feature type="domain" description="DUF6946" evidence="1">
    <location>
        <begin position="64"/>
        <end position="171"/>
    </location>
</feature>
<dbReference type="EMBL" id="JH603168">
    <property type="protein sequence ID" value="EIC22872.1"/>
    <property type="molecule type" value="Genomic_DNA"/>
</dbReference>
<dbReference type="eggNOG" id="ENOG5033MMK">
    <property type="taxonomic scope" value="Bacteria"/>
</dbReference>
<dbReference type="HOGENOM" id="CLU_1007748_0_0_6"/>
<reference evidence="3" key="1">
    <citation type="submission" date="2011-06" db="EMBL/GenBank/DDBJ databases">
        <authorList>
            <consortium name="US DOE Joint Genome Institute (JGI-PGF)"/>
            <person name="Lucas S."/>
            <person name="Han J."/>
            <person name="Lapidus A."/>
            <person name="Cheng J.-F."/>
            <person name="Goodwin L."/>
            <person name="Pitluck S."/>
            <person name="Peters L."/>
            <person name="Land M.L."/>
            <person name="Hauser L."/>
            <person name="Vogl K."/>
            <person name="Liu Z."/>
            <person name="Overmann J."/>
            <person name="Frigaard N.-U."/>
            <person name="Bryant D.A."/>
            <person name="Woyke T.J."/>
        </authorList>
    </citation>
    <scope>NUCLEOTIDE SEQUENCE [LARGE SCALE GENOMIC DNA]</scope>
    <source>
        <strain evidence="3">970</strain>
    </source>
</reference>
<dbReference type="InterPro" id="IPR054024">
    <property type="entry name" value="DUF6946"/>
</dbReference>
<proteinExistence type="predicted"/>
<keyword evidence="3" id="KW-1185">Reference proteome</keyword>
<dbReference type="RefSeq" id="WP_009146957.1">
    <property type="nucleotide sequence ID" value="NZ_CP121471.1"/>
</dbReference>
<gene>
    <name evidence="2" type="ORF">Thi970DRAFT_00510</name>
</gene>
<dbReference type="Proteomes" id="UP000002964">
    <property type="component" value="Unassembled WGS sequence"/>
</dbReference>
<dbReference type="Pfam" id="PF22187">
    <property type="entry name" value="DUF6946"/>
    <property type="match status" value="1"/>
</dbReference>
<sequence length="266" mass="29522">MESFDRVMRFFYNQKSVTPGNWLAEYKDSEFNSPTRSTVPLLDALRQEQPPVFLWELLKASGLNPEATDLHLEYQVKPSRGRGQASHTDLMAIEAAPANRALAVEAKWTEPRYETVSKWLGGGTAPENRRLVLRGWLDQIESHAAGTIATDDCGELIYQMVHRAASAVSASGPGGHPAMAYLVFHDGDAGHLDDCRSDLCRLRSAIGKVEGFPFFLVFVPLHETDAFCKVKDLKKGDAETGRAVRQSLAQGSLPLFRFGKPHIERI</sequence>
<dbReference type="OrthoDB" id="9876781at2"/>
<dbReference type="AlphaFoldDB" id="H8YWP6"/>
<organism evidence="2 3">
    <name type="scientific">Thiorhodovibrio frisius</name>
    <dbReference type="NCBI Taxonomy" id="631362"/>
    <lineage>
        <taxon>Bacteria</taxon>
        <taxon>Pseudomonadati</taxon>
        <taxon>Pseudomonadota</taxon>
        <taxon>Gammaproteobacteria</taxon>
        <taxon>Chromatiales</taxon>
        <taxon>Chromatiaceae</taxon>
        <taxon>Thiorhodovibrio</taxon>
    </lineage>
</organism>
<reference evidence="2 3" key="2">
    <citation type="submission" date="2011-11" db="EMBL/GenBank/DDBJ databases">
        <authorList>
            <consortium name="US DOE Joint Genome Institute"/>
            <person name="Lucas S."/>
            <person name="Han J."/>
            <person name="Lapidus A."/>
            <person name="Cheng J.-F."/>
            <person name="Goodwin L."/>
            <person name="Pitluck S."/>
            <person name="Peters L."/>
            <person name="Ovchinnikova G."/>
            <person name="Zhang X."/>
            <person name="Detter J.C."/>
            <person name="Han C."/>
            <person name="Tapia R."/>
            <person name="Land M."/>
            <person name="Hauser L."/>
            <person name="Kyrpides N."/>
            <person name="Ivanova N."/>
            <person name="Pagani I."/>
            <person name="Vogl K."/>
            <person name="Liu Z."/>
            <person name="Overmann J."/>
            <person name="Frigaard N.-U."/>
            <person name="Bryant D."/>
            <person name="Woyke T."/>
        </authorList>
    </citation>
    <scope>NUCLEOTIDE SEQUENCE [LARGE SCALE GENOMIC DNA]</scope>
    <source>
        <strain evidence="2 3">970</strain>
    </source>
</reference>
<accession>H8YWP6</accession>
<evidence type="ECO:0000313" key="2">
    <source>
        <dbReference type="EMBL" id="EIC22872.1"/>
    </source>
</evidence>
<evidence type="ECO:0000259" key="1">
    <source>
        <dbReference type="Pfam" id="PF22187"/>
    </source>
</evidence>
<evidence type="ECO:0000313" key="3">
    <source>
        <dbReference type="Proteomes" id="UP000002964"/>
    </source>
</evidence>
<protein>
    <recommendedName>
        <fullName evidence="1">DUF6946 domain-containing protein</fullName>
    </recommendedName>
</protein>